<evidence type="ECO:0000313" key="2">
    <source>
        <dbReference type="Proteomes" id="UP000814140"/>
    </source>
</evidence>
<reference evidence="1" key="1">
    <citation type="submission" date="2021-03" db="EMBL/GenBank/DDBJ databases">
        <authorList>
            <consortium name="DOE Joint Genome Institute"/>
            <person name="Ahrendt S."/>
            <person name="Looney B.P."/>
            <person name="Miyauchi S."/>
            <person name="Morin E."/>
            <person name="Drula E."/>
            <person name="Courty P.E."/>
            <person name="Chicoki N."/>
            <person name="Fauchery L."/>
            <person name="Kohler A."/>
            <person name="Kuo A."/>
            <person name="Labutti K."/>
            <person name="Pangilinan J."/>
            <person name="Lipzen A."/>
            <person name="Riley R."/>
            <person name="Andreopoulos W."/>
            <person name="He G."/>
            <person name="Johnson J."/>
            <person name="Barry K.W."/>
            <person name="Grigoriev I.V."/>
            <person name="Nagy L."/>
            <person name="Hibbett D."/>
            <person name="Henrissat B."/>
            <person name="Matheny P.B."/>
            <person name="Labbe J."/>
            <person name="Martin F."/>
        </authorList>
    </citation>
    <scope>NUCLEOTIDE SEQUENCE</scope>
    <source>
        <strain evidence="1">HHB10654</strain>
    </source>
</reference>
<name>A0ACB8TK63_9AGAM</name>
<organism evidence="1 2">
    <name type="scientific">Artomyces pyxidatus</name>
    <dbReference type="NCBI Taxonomy" id="48021"/>
    <lineage>
        <taxon>Eukaryota</taxon>
        <taxon>Fungi</taxon>
        <taxon>Dikarya</taxon>
        <taxon>Basidiomycota</taxon>
        <taxon>Agaricomycotina</taxon>
        <taxon>Agaricomycetes</taxon>
        <taxon>Russulales</taxon>
        <taxon>Auriscalpiaceae</taxon>
        <taxon>Artomyces</taxon>
    </lineage>
</organism>
<dbReference type="EMBL" id="MU277187">
    <property type="protein sequence ID" value="KAI0068831.1"/>
    <property type="molecule type" value="Genomic_DNA"/>
</dbReference>
<accession>A0ACB8TK63</accession>
<keyword evidence="2" id="KW-1185">Reference proteome</keyword>
<sequence>MSLPSLVCNDLEEMEESVVQPDSDDMYLTGNSLASSPALSIGDWLRDSSSSPSPPPMDIDNLVVHFKAETPHLEYFGTPQTTVSPVVGLYPDFNMYDLASNTADRPTGIDPARLVASGPTRRILEEDTKSPLAKTVPEVLKLMVWKPSPLEQIDRLASSNHICQNTASSAVEPAFEDEFRMFVHSPDPTSSVLRMEKSSYFSRSPRKSGAVSTWLRTVLQHSNSVSPSMKLDPSPILPATTELREAPPSPDTPIFDAHLGVDLRDLQHRANRYRRRYPGAGIDRSWLLLYAGKTAKDGSSTENYRCYVSGCSQTNKRRDHMVVHVGSHVGERPFVCNYCKMRFLRRNECKRHEANHSGEKPYTCDRCSPVVKFGRQDLLTRHMRRMHGEDGVGKDRKRSRVEEDDNAGYGSEDASPVRKRKRLVGGTRSGSSAVKVHQIPYIKREVP</sequence>
<protein>
    <submittedName>
        <fullName evidence="1">Uncharacterized protein</fullName>
    </submittedName>
</protein>
<comment type="caution">
    <text evidence="1">The sequence shown here is derived from an EMBL/GenBank/DDBJ whole genome shotgun (WGS) entry which is preliminary data.</text>
</comment>
<dbReference type="Proteomes" id="UP000814140">
    <property type="component" value="Unassembled WGS sequence"/>
</dbReference>
<gene>
    <name evidence="1" type="ORF">BV25DRAFT_1833976</name>
</gene>
<evidence type="ECO:0000313" key="1">
    <source>
        <dbReference type="EMBL" id="KAI0068831.1"/>
    </source>
</evidence>
<reference evidence="1" key="2">
    <citation type="journal article" date="2022" name="New Phytol.">
        <title>Evolutionary transition to the ectomycorrhizal habit in the genomes of a hyperdiverse lineage of mushroom-forming fungi.</title>
        <authorList>
            <person name="Looney B."/>
            <person name="Miyauchi S."/>
            <person name="Morin E."/>
            <person name="Drula E."/>
            <person name="Courty P.E."/>
            <person name="Kohler A."/>
            <person name="Kuo A."/>
            <person name="LaButti K."/>
            <person name="Pangilinan J."/>
            <person name="Lipzen A."/>
            <person name="Riley R."/>
            <person name="Andreopoulos W."/>
            <person name="He G."/>
            <person name="Johnson J."/>
            <person name="Nolan M."/>
            <person name="Tritt A."/>
            <person name="Barry K.W."/>
            <person name="Grigoriev I.V."/>
            <person name="Nagy L.G."/>
            <person name="Hibbett D."/>
            <person name="Henrissat B."/>
            <person name="Matheny P.B."/>
            <person name="Labbe J."/>
            <person name="Martin F.M."/>
        </authorList>
    </citation>
    <scope>NUCLEOTIDE SEQUENCE</scope>
    <source>
        <strain evidence="1">HHB10654</strain>
    </source>
</reference>
<proteinExistence type="predicted"/>